<dbReference type="EMBL" id="JARK01001582">
    <property type="protein sequence ID" value="EYB88490.1"/>
    <property type="molecule type" value="Genomic_DNA"/>
</dbReference>
<dbReference type="AlphaFoldDB" id="A0A016SCY2"/>
<keyword evidence="2" id="KW-1185">Reference proteome</keyword>
<evidence type="ECO:0000313" key="2">
    <source>
        <dbReference type="Proteomes" id="UP000024635"/>
    </source>
</evidence>
<organism evidence="1 2">
    <name type="scientific">Ancylostoma ceylanicum</name>
    <dbReference type="NCBI Taxonomy" id="53326"/>
    <lineage>
        <taxon>Eukaryota</taxon>
        <taxon>Metazoa</taxon>
        <taxon>Ecdysozoa</taxon>
        <taxon>Nematoda</taxon>
        <taxon>Chromadorea</taxon>
        <taxon>Rhabditida</taxon>
        <taxon>Rhabditina</taxon>
        <taxon>Rhabditomorpha</taxon>
        <taxon>Strongyloidea</taxon>
        <taxon>Ancylostomatidae</taxon>
        <taxon>Ancylostomatinae</taxon>
        <taxon>Ancylostoma</taxon>
    </lineage>
</organism>
<sequence length="126" mass="13911">MPFAQFKLESLLRLSLYQPSPTCEGLCTTATTSVATIILNTGSKRRPYVHLCFLPSHFLVIYPDGRSPQQSPLPGITPSATTKWNKNRRSTYKRKICIRGGKALQSCMEHETSSSSCTGAKIDSSE</sequence>
<comment type="caution">
    <text evidence="1">The sequence shown here is derived from an EMBL/GenBank/DDBJ whole genome shotgun (WGS) entry which is preliminary data.</text>
</comment>
<proteinExistence type="predicted"/>
<gene>
    <name evidence="1" type="primary">Acey_s0246.g4</name>
    <name evidence="1" type="ORF">Y032_0246g4</name>
</gene>
<reference evidence="2" key="1">
    <citation type="journal article" date="2015" name="Nat. Genet.">
        <title>The genome and transcriptome of the zoonotic hookworm Ancylostoma ceylanicum identify infection-specific gene families.</title>
        <authorList>
            <person name="Schwarz E.M."/>
            <person name="Hu Y."/>
            <person name="Antoshechkin I."/>
            <person name="Miller M.M."/>
            <person name="Sternberg P.W."/>
            <person name="Aroian R.V."/>
        </authorList>
    </citation>
    <scope>NUCLEOTIDE SEQUENCE</scope>
    <source>
        <strain evidence="2">HY135</strain>
    </source>
</reference>
<dbReference type="Proteomes" id="UP000024635">
    <property type="component" value="Unassembled WGS sequence"/>
</dbReference>
<name>A0A016SCY2_9BILA</name>
<accession>A0A016SCY2</accession>
<evidence type="ECO:0000313" key="1">
    <source>
        <dbReference type="EMBL" id="EYB88490.1"/>
    </source>
</evidence>
<protein>
    <submittedName>
        <fullName evidence="1">Uncharacterized protein</fullName>
    </submittedName>
</protein>